<dbReference type="STRING" id="400682.A0A1X7VT56"/>
<reference evidence="2" key="1">
    <citation type="submission" date="2017-05" db="UniProtKB">
        <authorList>
            <consortium name="EnsemblMetazoa"/>
        </authorList>
    </citation>
    <scope>IDENTIFICATION</scope>
</reference>
<dbReference type="Pfam" id="PF14291">
    <property type="entry name" value="DUF4371"/>
    <property type="match status" value="1"/>
</dbReference>
<evidence type="ECO:0000259" key="1">
    <source>
        <dbReference type="Pfam" id="PF14291"/>
    </source>
</evidence>
<accession>A0A1X7VT56</accession>
<protein>
    <recommendedName>
        <fullName evidence="1">DUF4371 domain-containing protein</fullName>
    </recommendedName>
</protein>
<feature type="domain" description="DUF4371" evidence="1">
    <location>
        <begin position="10"/>
        <end position="170"/>
    </location>
</feature>
<dbReference type="AlphaFoldDB" id="A0A1X7VT56"/>
<dbReference type="SUPFAM" id="SSF53098">
    <property type="entry name" value="Ribonuclease H-like"/>
    <property type="match status" value="1"/>
</dbReference>
<sequence>MIRSLLYCASQEIACRGHRETQSSSNQGNFLERVKLLAMYDPIIKDRLACGPQNAQYTSHIIQNQLLHILAQNVRKRICDQGKSAGVFSKMADKTKDASKQEQMSFVVWYVDMSKGETHEDFLAYIEAKSLDATSLASYIKDLLNRFDLDSMKIVSQGYDGASVMSGKCAGVQAIIRNFAPNAVYIHCYAHVLNLVLVDSCRSVSSASVFLTGGSLICVYGIFKGTCCMC</sequence>
<dbReference type="PANTHER" id="PTHR45749">
    <property type="match status" value="1"/>
</dbReference>
<dbReference type="EnsemblMetazoa" id="Aqu2.1.43025_001">
    <property type="protein sequence ID" value="Aqu2.1.43025_001"/>
    <property type="gene ID" value="Aqu2.1.43025"/>
</dbReference>
<dbReference type="OrthoDB" id="1739706at2759"/>
<dbReference type="PANTHER" id="PTHR45749:SF37">
    <property type="entry name" value="OS05G0311600 PROTEIN"/>
    <property type="match status" value="1"/>
</dbReference>
<organism evidence="2">
    <name type="scientific">Amphimedon queenslandica</name>
    <name type="common">Sponge</name>
    <dbReference type="NCBI Taxonomy" id="400682"/>
    <lineage>
        <taxon>Eukaryota</taxon>
        <taxon>Metazoa</taxon>
        <taxon>Porifera</taxon>
        <taxon>Demospongiae</taxon>
        <taxon>Heteroscleromorpha</taxon>
        <taxon>Haplosclerida</taxon>
        <taxon>Niphatidae</taxon>
        <taxon>Amphimedon</taxon>
    </lineage>
</organism>
<dbReference type="OMA" id="HEDFLAY"/>
<proteinExistence type="predicted"/>
<dbReference type="InterPro" id="IPR012337">
    <property type="entry name" value="RNaseH-like_sf"/>
</dbReference>
<dbReference type="eggNOG" id="ENOG502QPQD">
    <property type="taxonomic scope" value="Eukaryota"/>
</dbReference>
<name>A0A1X7VT56_AMPQE</name>
<dbReference type="InParanoid" id="A0A1X7VT56"/>
<evidence type="ECO:0000313" key="2">
    <source>
        <dbReference type="EnsemblMetazoa" id="Aqu2.1.43025_001"/>
    </source>
</evidence>
<dbReference type="InterPro" id="IPR025398">
    <property type="entry name" value="DUF4371"/>
</dbReference>